<keyword evidence="5 6" id="KW-0472">Membrane</keyword>
<dbReference type="SUPFAM" id="SSF81665">
    <property type="entry name" value="Calcium ATPase, transmembrane domain M"/>
    <property type="match status" value="1"/>
</dbReference>
<dbReference type="EMBL" id="JBBMFF010000248">
    <property type="protein sequence ID" value="MEQ2511894.1"/>
    <property type="molecule type" value="Genomic_DNA"/>
</dbReference>
<evidence type="ECO:0000259" key="7">
    <source>
        <dbReference type="Pfam" id="PF00122"/>
    </source>
</evidence>
<name>A0ABV1G907_9FIRM</name>
<dbReference type="Pfam" id="PF00122">
    <property type="entry name" value="E1-E2_ATPase"/>
    <property type="match status" value="1"/>
</dbReference>
<feature type="domain" description="P-type ATPase A" evidence="7">
    <location>
        <begin position="117"/>
        <end position="212"/>
    </location>
</feature>
<protein>
    <submittedName>
        <fullName evidence="8">Cation-translocating P-type ATPase</fullName>
    </submittedName>
</protein>
<evidence type="ECO:0000313" key="9">
    <source>
        <dbReference type="Proteomes" id="UP001491552"/>
    </source>
</evidence>
<dbReference type="InterPro" id="IPR023298">
    <property type="entry name" value="ATPase_P-typ_TM_dom_sf"/>
</dbReference>
<proteinExistence type="predicted"/>
<dbReference type="RefSeq" id="WP_349136597.1">
    <property type="nucleotide sequence ID" value="NZ_JBBMFF010000248.1"/>
</dbReference>
<evidence type="ECO:0000256" key="2">
    <source>
        <dbReference type="ARBA" id="ARBA00022692"/>
    </source>
</evidence>
<feature type="transmembrane region" description="Helical" evidence="6">
    <location>
        <begin position="224"/>
        <end position="248"/>
    </location>
</feature>
<feature type="transmembrane region" description="Helical" evidence="6">
    <location>
        <begin position="268"/>
        <end position="292"/>
    </location>
</feature>
<dbReference type="Gene3D" id="3.40.50.1000">
    <property type="entry name" value="HAD superfamily/HAD-like"/>
    <property type="match status" value="1"/>
</dbReference>
<dbReference type="SUPFAM" id="SSF81660">
    <property type="entry name" value="Metal cation-transporting ATPase, ATP-binding domain N"/>
    <property type="match status" value="1"/>
</dbReference>
<dbReference type="SFLD" id="SFLDF00027">
    <property type="entry name" value="p-type_atpase"/>
    <property type="match status" value="1"/>
</dbReference>
<dbReference type="InterPro" id="IPR001757">
    <property type="entry name" value="P_typ_ATPase"/>
</dbReference>
<organism evidence="8 9">
    <name type="scientific">Faecousia intestinalis</name>
    <dbReference type="NCBI Taxonomy" id="3133167"/>
    <lineage>
        <taxon>Bacteria</taxon>
        <taxon>Bacillati</taxon>
        <taxon>Bacillota</taxon>
        <taxon>Clostridia</taxon>
        <taxon>Eubacteriales</taxon>
        <taxon>Oscillospiraceae</taxon>
        <taxon>Faecousia</taxon>
    </lineage>
</organism>
<accession>A0ABV1G907</accession>
<dbReference type="InterPro" id="IPR018303">
    <property type="entry name" value="ATPase_P-typ_P_site"/>
</dbReference>
<gene>
    <name evidence="8" type="ORF">WMO66_11680</name>
</gene>
<comment type="subcellular location">
    <subcellularLocation>
        <location evidence="1">Membrane</location>
        <topology evidence="1">Multi-pass membrane protein</topology>
    </subcellularLocation>
</comment>
<dbReference type="PANTHER" id="PTHR42861">
    <property type="entry name" value="CALCIUM-TRANSPORTING ATPASE"/>
    <property type="match status" value="1"/>
</dbReference>
<sequence>MKQKSKQPHLRVYRQIPMLQADPAEGLSPQEIKLRQSNGLSNIMPPSNTKSEGQIIKENVLTFFNLIFLVLALCLCLVGSFKNLMFLLVAVANTVVGSFQEIRAKRAVDKLTLVAAGTAKAIRSGQRVSVRTDQLVRDDIVEFAAGDQICADAVVRDGQLQVNESLLTGEADAILKNPGDTLKSGSFVISGRARVQLTHVGSESYAAKLAAEARRNVRSTKSEMMLSLTKLITVVGIALIPLGIILFLRHFLSVFQGLPLRDSVESTVSALIGMIPEGLYLLTSVAIAASCLKLSRKRVLVQDMNCIETLAHVDVLCVDKTGTITEPTMEVTDVYPLNSERFSYDDIEKILAAFYHGEEPDNETARAMGQQFAGETTWRAVKRMAFSSSTKWSGADFGENGRYVVGAPEFIMGDRYDSIRSEAEPWSERGCRVLLLAAYDTAFDDGPLQSAHVAPIALVFLSNLLRPDAQETFRYFASQGVSVRVISGDNPITVAQVAARAGIENADRYVDAMTLSTEQDFEEAVKYYTVFGRVTPEQKRYLVRAFQKQGHTVAMTGDGVNDVLALKDANCGIAMASGSQAASQVAQIVLLNSQFSAMPAIVAEGRRVINNIQRAASLFLVKNIFSFALTLLLLFIDMPYPLLPIQLSLISTFTIGIPSFFLALEPNYARVEGKFMRNVIRRAMPGGLTNLTIVLLAGFFTSTFGLSNEQLNTICVWVMSAVGLVTLYHVSVPFTRLRLAVLAAMTAAMLFCLLVIPAFFDLPALNASSALILVTLLLACPTVMRFFRVIFDKRVAKLDLAPAKKQKKKRHRFEK</sequence>
<feature type="transmembrane region" description="Helical" evidence="6">
    <location>
        <begin position="84"/>
        <end position="102"/>
    </location>
</feature>
<evidence type="ECO:0000256" key="3">
    <source>
        <dbReference type="ARBA" id="ARBA00022967"/>
    </source>
</evidence>
<feature type="transmembrane region" description="Helical" evidence="6">
    <location>
        <begin position="766"/>
        <end position="787"/>
    </location>
</feature>
<feature type="transmembrane region" description="Helical" evidence="6">
    <location>
        <begin position="642"/>
        <end position="664"/>
    </location>
</feature>
<comment type="caution">
    <text evidence="8">The sequence shown here is derived from an EMBL/GenBank/DDBJ whole genome shotgun (WGS) entry which is preliminary data.</text>
</comment>
<evidence type="ECO:0000256" key="1">
    <source>
        <dbReference type="ARBA" id="ARBA00004141"/>
    </source>
</evidence>
<keyword evidence="9" id="KW-1185">Reference proteome</keyword>
<feature type="transmembrane region" description="Helical" evidence="6">
    <location>
        <begin position="615"/>
        <end position="636"/>
    </location>
</feature>
<dbReference type="Gene3D" id="2.70.150.10">
    <property type="entry name" value="Calcium-transporting ATPase, cytoplasmic transduction domain A"/>
    <property type="match status" value="1"/>
</dbReference>
<dbReference type="PRINTS" id="PR00119">
    <property type="entry name" value="CATATPASE"/>
</dbReference>
<dbReference type="SFLD" id="SFLDS00003">
    <property type="entry name" value="Haloacid_Dehalogenase"/>
    <property type="match status" value="1"/>
</dbReference>
<dbReference type="InterPro" id="IPR023214">
    <property type="entry name" value="HAD_sf"/>
</dbReference>
<dbReference type="InterPro" id="IPR023299">
    <property type="entry name" value="ATPase_P-typ_cyto_dom_N"/>
</dbReference>
<dbReference type="PROSITE" id="PS00154">
    <property type="entry name" value="ATPASE_E1_E2"/>
    <property type="match status" value="1"/>
</dbReference>
<evidence type="ECO:0000256" key="4">
    <source>
        <dbReference type="ARBA" id="ARBA00022989"/>
    </source>
</evidence>
<reference evidence="8 9" key="1">
    <citation type="submission" date="2024-03" db="EMBL/GenBank/DDBJ databases">
        <title>Human intestinal bacterial collection.</title>
        <authorList>
            <person name="Pauvert C."/>
            <person name="Hitch T.C.A."/>
            <person name="Clavel T."/>
        </authorList>
    </citation>
    <scope>NUCLEOTIDE SEQUENCE [LARGE SCALE GENOMIC DNA]</scope>
    <source>
        <strain evidence="8 9">CLA-AA-H192</strain>
    </source>
</reference>
<dbReference type="InterPro" id="IPR059000">
    <property type="entry name" value="ATPase_P-type_domA"/>
</dbReference>
<evidence type="ECO:0000256" key="6">
    <source>
        <dbReference type="SAM" id="Phobius"/>
    </source>
</evidence>
<feature type="transmembrane region" description="Helical" evidence="6">
    <location>
        <begin position="737"/>
        <end position="760"/>
    </location>
</feature>
<dbReference type="InterPro" id="IPR036412">
    <property type="entry name" value="HAD-like_sf"/>
</dbReference>
<dbReference type="InterPro" id="IPR044492">
    <property type="entry name" value="P_typ_ATPase_HD_dom"/>
</dbReference>
<evidence type="ECO:0000313" key="8">
    <source>
        <dbReference type="EMBL" id="MEQ2511894.1"/>
    </source>
</evidence>
<dbReference type="Proteomes" id="UP001491552">
    <property type="component" value="Unassembled WGS sequence"/>
</dbReference>
<dbReference type="Gene3D" id="3.40.1110.10">
    <property type="entry name" value="Calcium-transporting ATPase, cytoplasmic domain N"/>
    <property type="match status" value="1"/>
</dbReference>
<feature type="transmembrane region" description="Helical" evidence="6">
    <location>
        <begin position="60"/>
        <end position="78"/>
    </location>
</feature>
<feature type="transmembrane region" description="Helical" evidence="6">
    <location>
        <begin position="685"/>
        <end position="705"/>
    </location>
</feature>
<keyword evidence="2 6" id="KW-0812">Transmembrane</keyword>
<dbReference type="Pfam" id="PF00702">
    <property type="entry name" value="Hydrolase"/>
    <property type="match status" value="1"/>
</dbReference>
<dbReference type="Gene3D" id="1.20.1110.10">
    <property type="entry name" value="Calcium-transporting ATPase, transmembrane domain"/>
    <property type="match status" value="1"/>
</dbReference>
<evidence type="ECO:0000256" key="5">
    <source>
        <dbReference type="ARBA" id="ARBA00023136"/>
    </source>
</evidence>
<dbReference type="SUPFAM" id="SSF56784">
    <property type="entry name" value="HAD-like"/>
    <property type="match status" value="1"/>
</dbReference>
<keyword evidence="3" id="KW-1278">Translocase</keyword>
<dbReference type="CDD" id="cd02609">
    <property type="entry name" value="P-type_ATPase"/>
    <property type="match status" value="1"/>
</dbReference>
<dbReference type="NCBIfam" id="TIGR01494">
    <property type="entry name" value="ATPase_P-type"/>
    <property type="match status" value="2"/>
</dbReference>
<keyword evidence="4 6" id="KW-1133">Transmembrane helix</keyword>
<dbReference type="SFLD" id="SFLDG00002">
    <property type="entry name" value="C1.7:_P-type_atpase_like"/>
    <property type="match status" value="1"/>
</dbReference>
<feature type="transmembrane region" description="Helical" evidence="6">
    <location>
        <begin position="711"/>
        <end position="730"/>
    </location>
</feature>
<dbReference type="InterPro" id="IPR008250">
    <property type="entry name" value="ATPase_P-typ_transduc_dom_A_sf"/>
</dbReference>
<dbReference type="PRINTS" id="PR00120">
    <property type="entry name" value="HATPASE"/>
</dbReference>
<dbReference type="SUPFAM" id="SSF81653">
    <property type="entry name" value="Calcium ATPase, transduction domain A"/>
    <property type="match status" value="1"/>
</dbReference>